<evidence type="ECO:0000256" key="1">
    <source>
        <dbReference type="SAM" id="SignalP"/>
    </source>
</evidence>
<keyword evidence="1" id="KW-0732">Signal</keyword>
<organism evidence="3 4">
    <name type="scientific">Photorhabdus bodei</name>
    <dbReference type="NCBI Taxonomy" id="2029681"/>
    <lineage>
        <taxon>Bacteria</taxon>
        <taxon>Pseudomonadati</taxon>
        <taxon>Pseudomonadota</taxon>
        <taxon>Gammaproteobacteria</taxon>
        <taxon>Enterobacterales</taxon>
        <taxon>Morganellaceae</taxon>
        <taxon>Photorhabdus</taxon>
    </lineage>
</organism>
<comment type="caution">
    <text evidence="3">The sequence shown here is derived from an EMBL/GenBank/DDBJ whole genome shotgun (WGS) entry which is preliminary data.</text>
</comment>
<reference evidence="3" key="1">
    <citation type="submission" date="2017-08" db="EMBL/GenBank/DDBJ databases">
        <authorList>
            <person name="de Groot N.N."/>
        </authorList>
    </citation>
    <scope>NUCLEOTIDE SEQUENCE</scope>
    <source>
        <strain evidence="3">LJ24-63</strain>
    </source>
</reference>
<dbReference type="PROSITE" id="PS51257">
    <property type="entry name" value="PROKAR_LIPOPROTEIN"/>
    <property type="match status" value="1"/>
</dbReference>
<evidence type="ECO:0000313" key="3">
    <source>
        <dbReference type="EMBL" id="RAX14074.1"/>
    </source>
</evidence>
<accession>A0A329XB91</accession>
<feature type="chain" id="PRO_5044583967" evidence="1">
    <location>
        <begin position="24"/>
        <end position="231"/>
    </location>
</feature>
<keyword evidence="5" id="KW-1185">Reference proteome</keyword>
<evidence type="ECO:0000313" key="4">
    <source>
        <dbReference type="Proteomes" id="UP000250919"/>
    </source>
</evidence>
<sequence>MSLNKKAFFISPFLFAMSHVSMACNIDPMVGNIIKSYGLQETKLMSMYKNCELDVVNAGNRIILINNKSQNRDERAEIAIYWYRGMGMEEYKLFDSNNFKRVPCANIPNRFCGISPEYTYAKSYPMREDKKFVIEFSTVEPGWLYNEFTIKHNCKIDVESRGESYGLGGIGALKKDKSNCQPKGYKIGDEFNKWLSEKPAKIEATISYVQLPIPYGFQDASRRQGSESPGA</sequence>
<name>A0A329XB91_9GAMM</name>
<dbReference type="Proteomes" id="UP000250919">
    <property type="component" value="Unassembled WGS sequence"/>
</dbReference>
<dbReference type="EMBL" id="WSFC01000014">
    <property type="protein sequence ID" value="NDL03318.1"/>
    <property type="molecule type" value="Genomic_DNA"/>
</dbReference>
<dbReference type="EMBL" id="NSCM01000002">
    <property type="protein sequence ID" value="RAX14074.1"/>
    <property type="molecule type" value="Genomic_DNA"/>
</dbReference>
<protein>
    <submittedName>
        <fullName evidence="3">Uncharacterized protein</fullName>
    </submittedName>
</protein>
<dbReference type="RefSeq" id="WP_112894035.1">
    <property type="nucleotide sequence ID" value="NZ_CAWNYH010000002.1"/>
</dbReference>
<proteinExistence type="predicted"/>
<evidence type="ECO:0000313" key="2">
    <source>
        <dbReference type="EMBL" id="NDL03318.1"/>
    </source>
</evidence>
<gene>
    <name evidence="3" type="ORF">CKY02_01950</name>
    <name evidence="2" type="ORF">GPY48_08745</name>
</gene>
<evidence type="ECO:0000313" key="5">
    <source>
        <dbReference type="Proteomes" id="UP000466619"/>
    </source>
</evidence>
<reference evidence="3 4" key="2">
    <citation type="journal article" date="2018" name="Int. J. Syst. Evol. Microbiol.">
        <title>Whole-genome-based revisit of Photorhabdus phylogeny: proposal for the elevation of most Photorhabdus subspecies to the species level and description of one novel species Photorhabdus bodei sp. nov., and one novel subspecies Photorhabdus laumondii subsp. clarkei subsp. nov.</title>
        <authorList>
            <person name="Machado R.A.R."/>
            <person name="Wuthrich D."/>
            <person name="Kuhnert P."/>
            <person name="Arce C.C.M."/>
            <person name="Thonen L."/>
            <person name="Ruiz C."/>
            <person name="Zhang X."/>
            <person name="Robert C.A.M."/>
            <person name="Karimi J."/>
            <person name="Kamali S."/>
            <person name="Ma J."/>
            <person name="Bruggmann R."/>
            <person name="Erb M."/>
        </authorList>
    </citation>
    <scope>NUCLEOTIDE SEQUENCE [LARGE SCALE GENOMIC DNA]</scope>
    <source>
        <strain evidence="3 4">LJ24-63</strain>
    </source>
</reference>
<dbReference type="Proteomes" id="UP000466619">
    <property type="component" value="Unassembled WGS sequence"/>
</dbReference>
<dbReference type="AlphaFoldDB" id="A0A329XB91"/>
<dbReference type="GeneID" id="88804682"/>
<feature type="signal peptide" evidence="1">
    <location>
        <begin position="1"/>
        <end position="23"/>
    </location>
</feature>
<reference evidence="2 5" key="3">
    <citation type="submission" date="2019-12" db="EMBL/GenBank/DDBJ databases">
        <title>Engineering Photorhabdus to improve their lethality against agricultural pests.</title>
        <authorList>
            <person name="Machado R.A.R."/>
        </authorList>
    </citation>
    <scope>NUCLEOTIDE SEQUENCE [LARGE SCALE GENOMIC DNA]</scope>
    <source>
        <strain evidence="2 5">M-CN4</strain>
    </source>
</reference>